<dbReference type="Pfam" id="PF03466">
    <property type="entry name" value="LysR_substrate"/>
    <property type="match status" value="1"/>
</dbReference>
<dbReference type="Proteomes" id="UP001335100">
    <property type="component" value="Unassembled WGS sequence"/>
</dbReference>
<dbReference type="InterPro" id="IPR005119">
    <property type="entry name" value="LysR_subst-bd"/>
</dbReference>
<dbReference type="SUPFAM" id="SSF46785">
    <property type="entry name" value="Winged helix' DNA-binding domain"/>
    <property type="match status" value="1"/>
</dbReference>
<dbReference type="PANTHER" id="PTHR30346:SF30">
    <property type="entry name" value="SMALL NEUTRAL PROTEASE REGULATORY PROTEIN"/>
    <property type="match status" value="1"/>
</dbReference>
<evidence type="ECO:0000256" key="2">
    <source>
        <dbReference type="ARBA" id="ARBA00023015"/>
    </source>
</evidence>
<sequence>MIELRQLRYFLALAEHLHFGNAAASLHLAQPSLSRQISGLEQAMGCELVQRNSRSVSLTAAGRELQRNGAQLMAAFDSAIRASQAVARGERGELRIAFTSMVAWTGFPKLIKGFSEAYPDIDLSLHELMPAELEQSVAGGLNDICLSFRQAGHEALQYRPLHTEKLCIALPADHPLARRRNLSLGDLRDEPFILTPRNTAPALYDSIMGQCQAAGFDPQVRMYTQLQGTIVNLVAEGLGVSIVPSAMSRSNLQGIRFHALADSPQIEFGISWHPHNGNPCLASFLELLGLAAR</sequence>
<accession>A0ABU7HVM2</accession>
<evidence type="ECO:0000256" key="3">
    <source>
        <dbReference type="ARBA" id="ARBA00023125"/>
    </source>
</evidence>
<name>A0ABU7HVM2_9PSED</name>
<comment type="caution">
    <text evidence="6">The sequence shown here is derived from an EMBL/GenBank/DDBJ whole genome shotgun (WGS) entry which is preliminary data.</text>
</comment>
<comment type="similarity">
    <text evidence="1">Belongs to the LysR transcriptional regulatory family.</text>
</comment>
<dbReference type="InterPro" id="IPR036390">
    <property type="entry name" value="WH_DNA-bd_sf"/>
</dbReference>
<keyword evidence="7" id="KW-1185">Reference proteome</keyword>
<dbReference type="PROSITE" id="PS50931">
    <property type="entry name" value="HTH_LYSR"/>
    <property type="match status" value="1"/>
</dbReference>
<reference evidence="6 7" key="1">
    <citation type="submission" date="2024-01" db="EMBL/GenBank/DDBJ databases">
        <title>Unpublished Manusciprt.</title>
        <authorList>
            <person name="Duman M."/>
            <person name="Valdes E.G."/>
            <person name="Ajmi N."/>
            <person name="Altun S."/>
            <person name="Saticioglu I.B."/>
        </authorList>
    </citation>
    <scope>NUCLEOTIDE SEQUENCE [LARGE SCALE GENOMIC DNA]</scope>
    <source>
        <strain evidence="6 7">148P</strain>
    </source>
</reference>
<keyword evidence="4" id="KW-0804">Transcription</keyword>
<keyword evidence="2" id="KW-0805">Transcription regulation</keyword>
<dbReference type="Gene3D" id="1.10.10.10">
    <property type="entry name" value="Winged helix-like DNA-binding domain superfamily/Winged helix DNA-binding domain"/>
    <property type="match status" value="1"/>
</dbReference>
<evidence type="ECO:0000256" key="1">
    <source>
        <dbReference type="ARBA" id="ARBA00009437"/>
    </source>
</evidence>
<dbReference type="PANTHER" id="PTHR30346">
    <property type="entry name" value="TRANSCRIPTIONAL DUAL REGULATOR HCAR-RELATED"/>
    <property type="match status" value="1"/>
</dbReference>
<feature type="domain" description="HTH lysR-type" evidence="5">
    <location>
        <begin position="2"/>
        <end position="59"/>
    </location>
</feature>
<organism evidence="6 7">
    <name type="scientific">Pseudomonas ulcerans</name>
    <dbReference type="NCBI Taxonomy" id="3115852"/>
    <lineage>
        <taxon>Bacteria</taxon>
        <taxon>Pseudomonadati</taxon>
        <taxon>Pseudomonadota</taxon>
        <taxon>Gammaproteobacteria</taxon>
        <taxon>Pseudomonadales</taxon>
        <taxon>Pseudomonadaceae</taxon>
        <taxon>Pseudomonas</taxon>
    </lineage>
</organism>
<dbReference type="InterPro" id="IPR036388">
    <property type="entry name" value="WH-like_DNA-bd_sf"/>
</dbReference>
<gene>
    <name evidence="6" type="ORF">V0R50_20200</name>
</gene>
<dbReference type="Pfam" id="PF00126">
    <property type="entry name" value="HTH_1"/>
    <property type="match status" value="1"/>
</dbReference>
<dbReference type="Gene3D" id="3.40.190.10">
    <property type="entry name" value="Periplasmic binding protein-like II"/>
    <property type="match status" value="2"/>
</dbReference>
<keyword evidence="3" id="KW-0238">DNA-binding</keyword>
<dbReference type="PRINTS" id="PR00039">
    <property type="entry name" value="HTHLYSR"/>
</dbReference>
<proteinExistence type="inferred from homology"/>
<evidence type="ECO:0000313" key="6">
    <source>
        <dbReference type="EMBL" id="MEE1935561.1"/>
    </source>
</evidence>
<dbReference type="RefSeq" id="WP_330076304.1">
    <property type="nucleotide sequence ID" value="NZ_JAZDQJ010000026.1"/>
</dbReference>
<evidence type="ECO:0000313" key="7">
    <source>
        <dbReference type="Proteomes" id="UP001335100"/>
    </source>
</evidence>
<dbReference type="InterPro" id="IPR000847">
    <property type="entry name" value="LysR_HTH_N"/>
</dbReference>
<evidence type="ECO:0000256" key="4">
    <source>
        <dbReference type="ARBA" id="ARBA00023163"/>
    </source>
</evidence>
<dbReference type="EMBL" id="JAZDQJ010000026">
    <property type="protein sequence ID" value="MEE1935561.1"/>
    <property type="molecule type" value="Genomic_DNA"/>
</dbReference>
<evidence type="ECO:0000259" key="5">
    <source>
        <dbReference type="PROSITE" id="PS50931"/>
    </source>
</evidence>
<dbReference type="SUPFAM" id="SSF53850">
    <property type="entry name" value="Periplasmic binding protein-like II"/>
    <property type="match status" value="1"/>
</dbReference>
<dbReference type="CDD" id="cd08414">
    <property type="entry name" value="PBP2_LTTR_aromatics_like"/>
    <property type="match status" value="1"/>
</dbReference>
<protein>
    <submittedName>
        <fullName evidence="6">LysR family transcriptional regulator</fullName>
    </submittedName>
</protein>